<evidence type="ECO:0000313" key="2">
    <source>
        <dbReference type="EMBL" id="SFV38780.1"/>
    </source>
</evidence>
<dbReference type="EMBL" id="FPCH01000004">
    <property type="protein sequence ID" value="SFV38780.1"/>
    <property type="molecule type" value="Genomic_DNA"/>
</dbReference>
<gene>
    <name evidence="2" type="ORF">SAMN04488557_3845</name>
</gene>
<keyword evidence="1" id="KW-1133">Transmembrane helix</keyword>
<dbReference type="AlphaFoldDB" id="A0A1I7NVT9"/>
<keyword evidence="1" id="KW-0472">Membrane</keyword>
<organism evidence="2 3">
    <name type="scientific">Hyphomicrobium facile</name>
    <dbReference type="NCBI Taxonomy" id="51670"/>
    <lineage>
        <taxon>Bacteria</taxon>
        <taxon>Pseudomonadati</taxon>
        <taxon>Pseudomonadota</taxon>
        <taxon>Alphaproteobacteria</taxon>
        <taxon>Hyphomicrobiales</taxon>
        <taxon>Hyphomicrobiaceae</taxon>
        <taxon>Hyphomicrobium</taxon>
    </lineage>
</organism>
<name>A0A1I7NVT9_9HYPH</name>
<sequence length="45" mass="5022">MNYYSHSGDYFSPRPNRTGAIFSVLVGLVFVSLFVFGVVSTYGLR</sequence>
<feature type="transmembrane region" description="Helical" evidence="1">
    <location>
        <begin position="20"/>
        <end position="44"/>
    </location>
</feature>
<evidence type="ECO:0000256" key="1">
    <source>
        <dbReference type="SAM" id="Phobius"/>
    </source>
</evidence>
<keyword evidence="1" id="KW-0812">Transmembrane</keyword>
<reference evidence="3" key="1">
    <citation type="submission" date="2016-10" db="EMBL/GenBank/DDBJ databases">
        <authorList>
            <person name="Varghese N."/>
            <person name="Submissions S."/>
        </authorList>
    </citation>
    <scope>NUCLEOTIDE SEQUENCE [LARGE SCALE GENOMIC DNA]</scope>
    <source>
        <strain evidence="3">DSM 1565</strain>
    </source>
</reference>
<keyword evidence="3" id="KW-1185">Reference proteome</keyword>
<evidence type="ECO:0000313" key="3">
    <source>
        <dbReference type="Proteomes" id="UP000199423"/>
    </source>
</evidence>
<proteinExistence type="predicted"/>
<accession>A0A1I7NVT9</accession>
<protein>
    <submittedName>
        <fullName evidence="2">Uncharacterized protein</fullName>
    </submittedName>
</protein>
<dbReference type="Proteomes" id="UP000199423">
    <property type="component" value="Unassembled WGS sequence"/>
</dbReference>